<dbReference type="KEGG" id="bbes:BESB_025590"/>
<dbReference type="Proteomes" id="UP000224006">
    <property type="component" value="Unassembled WGS sequence"/>
</dbReference>
<reference evidence="1 2" key="1">
    <citation type="submission" date="2017-09" db="EMBL/GenBank/DDBJ databases">
        <title>Genome sequencing of Besnoitia besnoiti strain Bb-Ger1.</title>
        <authorList>
            <person name="Schares G."/>
            <person name="Venepally P."/>
            <person name="Lorenzi H.A."/>
        </authorList>
    </citation>
    <scope>NUCLEOTIDE SEQUENCE [LARGE SCALE GENOMIC DNA]</scope>
    <source>
        <strain evidence="1 2">Bb-Ger1</strain>
    </source>
</reference>
<keyword evidence="2" id="KW-1185">Reference proteome</keyword>
<feature type="non-terminal residue" evidence="1">
    <location>
        <position position="1"/>
    </location>
</feature>
<proteinExistence type="predicted"/>
<organism evidence="1 2">
    <name type="scientific">Besnoitia besnoiti</name>
    <name type="common">Apicomplexan protozoan</name>
    <dbReference type="NCBI Taxonomy" id="94643"/>
    <lineage>
        <taxon>Eukaryota</taxon>
        <taxon>Sar</taxon>
        <taxon>Alveolata</taxon>
        <taxon>Apicomplexa</taxon>
        <taxon>Conoidasida</taxon>
        <taxon>Coccidia</taxon>
        <taxon>Eucoccidiorida</taxon>
        <taxon>Eimeriorina</taxon>
        <taxon>Sarcocystidae</taxon>
        <taxon>Besnoitia</taxon>
    </lineage>
</organism>
<dbReference type="RefSeq" id="XP_029215593.1">
    <property type="nucleotide sequence ID" value="XM_029361239.1"/>
</dbReference>
<name>A0A2A9M2Z0_BESBE</name>
<evidence type="ECO:0000313" key="1">
    <source>
        <dbReference type="EMBL" id="PFH31584.1"/>
    </source>
</evidence>
<sequence length="226" mass="24260">LALSPAEAKMLSIDVSRATPPGDIARALALAAYWRSLDSCAQTPFAKEARKQNAMQGFAGQLGSAFSGLTSGGKEDDITVAAAWVVSETDARFEHAYELRYGGVAPHQAFQAKTGSECLFPGFIGAKEWRKTEVFLEQVTSQVDTLPRGVTPRKQQDTTITGGKKLRRLTGSIMDLVCAVATPKEVVSVIAHFPVWIRATVLHGLRVVFPPSRVLPAQHKIAGGTS</sequence>
<dbReference type="AlphaFoldDB" id="A0A2A9M2Z0"/>
<protein>
    <submittedName>
        <fullName evidence="1">Uncharacterized protein</fullName>
    </submittedName>
</protein>
<evidence type="ECO:0000313" key="2">
    <source>
        <dbReference type="Proteomes" id="UP000224006"/>
    </source>
</evidence>
<dbReference type="VEuPathDB" id="ToxoDB:BESB_025590"/>
<accession>A0A2A9M2Z0</accession>
<feature type="non-terminal residue" evidence="1">
    <location>
        <position position="226"/>
    </location>
</feature>
<dbReference type="OrthoDB" id="60843at2759"/>
<dbReference type="STRING" id="94643.A0A2A9M2Z0"/>
<gene>
    <name evidence="1" type="ORF">BESB_025590</name>
</gene>
<dbReference type="EMBL" id="NWUJ01000014">
    <property type="protein sequence ID" value="PFH31584.1"/>
    <property type="molecule type" value="Genomic_DNA"/>
</dbReference>
<dbReference type="GeneID" id="40307611"/>
<comment type="caution">
    <text evidence="1">The sequence shown here is derived from an EMBL/GenBank/DDBJ whole genome shotgun (WGS) entry which is preliminary data.</text>
</comment>